<dbReference type="AlphaFoldDB" id="A0A7E6EUF7"/>
<reference evidence="5" key="1">
    <citation type="submission" date="2025-08" db="UniProtKB">
        <authorList>
            <consortium name="RefSeq"/>
        </authorList>
    </citation>
    <scope>IDENTIFICATION</scope>
</reference>
<dbReference type="InterPro" id="IPR001611">
    <property type="entry name" value="Leu-rich_rpt"/>
</dbReference>
<dbReference type="SUPFAM" id="SSF52075">
    <property type="entry name" value="Outer arm dynein light chain 1"/>
    <property type="match status" value="1"/>
</dbReference>
<dbReference type="PANTHER" id="PTHR15454:SF19">
    <property type="entry name" value="LEUCINE-RICH REPEAT-CONTAINING PROTEIN 51"/>
    <property type="match status" value="1"/>
</dbReference>
<dbReference type="PANTHER" id="PTHR15454">
    <property type="entry name" value="NISCHARIN RELATED"/>
    <property type="match status" value="1"/>
</dbReference>
<accession>A0A7E6EUF7</accession>
<evidence type="ECO:0000256" key="3">
    <source>
        <dbReference type="SAM" id="MobiDB-lite"/>
    </source>
</evidence>
<evidence type="ECO:0000256" key="2">
    <source>
        <dbReference type="ARBA" id="ARBA00022737"/>
    </source>
</evidence>
<dbReference type="Gene3D" id="3.80.10.10">
    <property type="entry name" value="Ribonuclease Inhibitor"/>
    <property type="match status" value="2"/>
</dbReference>
<feature type="compositionally biased region" description="Polar residues" evidence="3">
    <location>
        <begin position="42"/>
        <end position="53"/>
    </location>
</feature>
<feature type="compositionally biased region" description="Basic residues" evidence="3">
    <location>
        <begin position="478"/>
        <end position="497"/>
    </location>
</feature>
<dbReference type="Proteomes" id="UP000515154">
    <property type="component" value="Linkage group LG1"/>
</dbReference>
<feature type="region of interest" description="Disordered" evidence="3">
    <location>
        <begin position="470"/>
        <end position="497"/>
    </location>
</feature>
<dbReference type="RefSeq" id="XP_036358585.1">
    <property type="nucleotide sequence ID" value="XM_036502692.1"/>
</dbReference>
<evidence type="ECO:0000313" key="4">
    <source>
        <dbReference type="Proteomes" id="UP000515154"/>
    </source>
</evidence>
<feature type="region of interest" description="Disordered" evidence="3">
    <location>
        <begin position="562"/>
        <end position="596"/>
    </location>
</feature>
<keyword evidence="4" id="KW-1185">Reference proteome</keyword>
<gene>
    <name evidence="5" type="primary">LOC115217291</name>
</gene>
<dbReference type="PROSITE" id="PS51450">
    <property type="entry name" value="LRR"/>
    <property type="match status" value="1"/>
</dbReference>
<keyword evidence="1" id="KW-0433">Leucine-rich repeat</keyword>
<protein>
    <submittedName>
        <fullName evidence="5">Leucine-rich repeat-containing protein 43-like isoform X1</fullName>
    </submittedName>
</protein>
<evidence type="ECO:0000256" key="1">
    <source>
        <dbReference type="ARBA" id="ARBA00022614"/>
    </source>
</evidence>
<feature type="region of interest" description="Disordered" evidence="3">
    <location>
        <begin position="34"/>
        <end position="60"/>
    </location>
</feature>
<keyword evidence="2" id="KW-0677">Repeat</keyword>
<name>A0A7E6EUF7_9MOLL</name>
<organism evidence="4 5">
    <name type="scientific">Octopus sinensis</name>
    <name type="common">East Asian common octopus</name>
    <dbReference type="NCBI Taxonomy" id="2607531"/>
    <lineage>
        <taxon>Eukaryota</taxon>
        <taxon>Metazoa</taxon>
        <taxon>Spiralia</taxon>
        <taxon>Lophotrochozoa</taxon>
        <taxon>Mollusca</taxon>
        <taxon>Cephalopoda</taxon>
        <taxon>Coleoidea</taxon>
        <taxon>Octopodiformes</taxon>
        <taxon>Octopoda</taxon>
        <taxon>Incirrata</taxon>
        <taxon>Octopodidae</taxon>
        <taxon>Octopus</taxon>
    </lineage>
</organism>
<evidence type="ECO:0000313" key="5">
    <source>
        <dbReference type="RefSeq" id="XP_036358585.1"/>
    </source>
</evidence>
<dbReference type="InterPro" id="IPR032675">
    <property type="entry name" value="LRR_dom_sf"/>
</dbReference>
<dbReference type="GO" id="GO:0005737">
    <property type="term" value="C:cytoplasm"/>
    <property type="evidence" value="ECO:0007669"/>
    <property type="project" value="TreeGrafter"/>
</dbReference>
<sequence>MLVSNRITVTEVFEKKLRQLGLEEFPCGYGSWRENPNKKRNQQCSKKFQTGPHTSGIKKDKTPLDKHVDTLLEYVHSENSPWNTDCSWSSEALNLREIAITNPQWINDKFVFNFFKTLTLRNSSIQEIDSGVLKFSSLEEFNLNVNYIANISPKNLPPSLKRLELSANKISDLTSLCDQPPPLIHLGLSYNTISYIDKHFTKNYWPQLLSLDLLHNDLCDLRQVVKACSYLPKLQSLVLVGNPLSLVTGYRGFVIASLPLLVVLDYITIRADERFHFKDLQMYKDHIENVAVIIMNVPSISGIPMPQEMKPSFEMPENTVIQKTYSVQVVFLSEEEDSNTMSPEDQNQKLVMEKEFSLNEFKRISRANITKSKLDFRTYLEKMQARFSNATDIQSHKHSLLSSTDTSPMKTITLCTESLPWTENEIIFNWEAQQKYNDLLLLRDYLYRDIEISVIERKLIGHEIIEESDDDKNVSNKDKKKGRKLDKKPDKGKKMRKSGRMDFIKWLPPEDTSLAKFYLNIESFIKGNHNISTRFSYEISDTFEFNTGTDRSKQIYKKEDKLKRPLSRASQVSLKTDKNAGALKKKGKPAKESPEDMMPTALEFDFTIRLHDWTSTEDCITDASE</sequence>
<proteinExistence type="predicted"/>